<organism evidence="2 3">
    <name type="scientific">Rosa chinensis</name>
    <name type="common">China rose</name>
    <dbReference type="NCBI Taxonomy" id="74649"/>
    <lineage>
        <taxon>Eukaryota</taxon>
        <taxon>Viridiplantae</taxon>
        <taxon>Streptophyta</taxon>
        <taxon>Embryophyta</taxon>
        <taxon>Tracheophyta</taxon>
        <taxon>Spermatophyta</taxon>
        <taxon>Magnoliopsida</taxon>
        <taxon>eudicotyledons</taxon>
        <taxon>Gunneridae</taxon>
        <taxon>Pentapetalae</taxon>
        <taxon>rosids</taxon>
        <taxon>fabids</taxon>
        <taxon>Rosales</taxon>
        <taxon>Rosaceae</taxon>
        <taxon>Rosoideae</taxon>
        <taxon>Rosoideae incertae sedis</taxon>
        <taxon>Rosa</taxon>
    </lineage>
</organism>
<dbReference type="Gramene" id="PRQ47230">
    <property type="protein sequence ID" value="PRQ47230"/>
    <property type="gene ID" value="RchiOBHm_Chr2g0097431"/>
</dbReference>
<evidence type="ECO:0000256" key="1">
    <source>
        <dbReference type="SAM" id="Phobius"/>
    </source>
</evidence>
<dbReference type="EMBL" id="PDCK01000040">
    <property type="protein sequence ID" value="PRQ47230.1"/>
    <property type="molecule type" value="Genomic_DNA"/>
</dbReference>
<keyword evidence="1" id="KW-0812">Transmembrane</keyword>
<comment type="caution">
    <text evidence="2">The sequence shown here is derived from an EMBL/GenBank/DDBJ whole genome shotgun (WGS) entry which is preliminary data.</text>
</comment>
<dbReference type="Proteomes" id="UP000238479">
    <property type="component" value="Chromosome 2"/>
</dbReference>
<accession>A0A2P6RLB2</accession>
<keyword evidence="1" id="KW-0472">Membrane</keyword>
<evidence type="ECO:0000313" key="2">
    <source>
        <dbReference type="EMBL" id="PRQ47230.1"/>
    </source>
</evidence>
<gene>
    <name evidence="2" type="ORF">RchiOBHm_Chr2g0097431</name>
</gene>
<name>A0A2P6RLB2_ROSCH</name>
<dbReference type="AlphaFoldDB" id="A0A2P6RLB2"/>
<feature type="transmembrane region" description="Helical" evidence="1">
    <location>
        <begin position="6"/>
        <end position="25"/>
    </location>
</feature>
<protein>
    <submittedName>
        <fullName evidence="2">Uncharacterized protein</fullName>
    </submittedName>
</protein>
<reference evidence="2 3" key="1">
    <citation type="journal article" date="2018" name="Nat. Genet.">
        <title>The Rosa genome provides new insights in the design of modern roses.</title>
        <authorList>
            <person name="Bendahmane M."/>
        </authorList>
    </citation>
    <scope>NUCLEOTIDE SEQUENCE [LARGE SCALE GENOMIC DNA]</scope>
    <source>
        <strain evidence="3">cv. Old Blush</strain>
    </source>
</reference>
<sequence length="65" mass="7324">MGSLSFTLVTPLFFFCPLVVLNFDLGWKCTNVIIIPFKAKLKLPFILVGFGLSWKCVKLVVSFLL</sequence>
<proteinExistence type="predicted"/>
<keyword evidence="1" id="KW-1133">Transmembrane helix</keyword>
<feature type="transmembrane region" description="Helical" evidence="1">
    <location>
        <begin position="45"/>
        <end position="64"/>
    </location>
</feature>
<evidence type="ECO:0000313" key="3">
    <source>
        <dbReference type="Proteomes" id="UP000238479"/>
    </source>
</evidence>
<keyword evidence="3" id="KW-1185">Reference proteome</keyword>